<protein>
    <submittedName>
        <fullName evidence="2">Uncharacterized protein</fullName>
    </submittedName>
</protein>
<dbReference type="EMBL" id="AVOT02004028">
    <property type="protein sequence ID" value="MBW0475215.1"/>
    <property type="molecule type" value="Genomic_DNA"/>
</dbReference>
<organism evidence="2 3">
    <name type="scientific">Austropuccinia psidii MF-1</name>
    <dbReference type="NCBI Taxonomy" id="1389203"/>
    <lineage>
        <taxon>Eukaryota</taxon>
        <taxon>Fungi</taxon>
        <taxon>Dikarya</taxon>
        <taxon>Basidiomycota</taxon>
        <taxon>Pucciniomycotina</taxon>
        <taxon>Pucciniomycetes</taxon>
        <taxon>Pucciniales</taxon>
        <taxon>Sphaerophragmiaceae</taxon>
        <taxon>Austropuccinia</taxon>
    </lineage>
</organism>
<feature type="region of interest" description="Disordered" evidence="1">
    <location>
        <begin position="88"/>
        <end position="118"/>
    </location>
</feature>
<feature type="compositionally biased region" description="Basic and acidic residues" evidence="1">
    <location>
        <begin position="98"/>
        <end position="118"/>
    </location>
</feature>
<evidence type="ECO:0000256" key="1">
    <source>
        <dbReference type="SAM" id="MobiDB-lite"/>
    </source>
</evidence>
<evidence type="ECO:0000313" key="3">
    <source>
        <dbReference type="Proteomes" id="UP000765509"/>
    </source>
</evidence>
<proteinExistence type="predicted"/>
<evidence type="ECO:0000313" key="2">
    <source>
        <dbReference type="EMBL" id="MBW0475215.1"/>
    </source>
</evidence>
<reference evidence="2" key="1">
    <citation type="submission" date="2021-03" db="EMBL/GenBank/DDBJ databases">
        <title>Draft genome sequence of rust myrtle Austropuccinia psidii MF-1, a brazilian biotype.</title>
        <authorList>
            <person name="Quecine M.C."/>
            <person name="Pachon D.M.R."/>
            <person name="Bonatelli M.L."/>
            <person name="Correr F.H."/>
            <person name="Franceschini L.M."/>
            <person name="Leite T.F."/>
            <person name="Margarido G.R.A."/>
            <person name="Almeida C.A."/>
            <person name="Ferrarezi J.A."/>
            <person name="Labate C.A."/>
        </authorList>
    </citation>
    <scope>NUCLEOTIDE SEQUENCE</scope>
    <source>
        <strain evidence="2">MF-1</strain>
    </source>
</reference>
<keyword evidence="3" id="KW-1185">Reference proteome</keyword>
<dbReference type="AlphaFoldDB" id="A0A9Q3C2V0"/>
<comment type="caution">
    <text evidence="2">The sequence shown here is derived from an EMBL/GenBank/DDBJ whole genome shotgun (WGS) entry which is preliminary data.</text>
</comment>
<sequence>MQGNNGNATIHLPSEQEPYARGIKRYRSSSPTPPTPQRPVPMENRKQDVQPSITLGRTWIKMPEDMSQRDNLQRPYKNYKIWNPKRNFQTSIGKGRNNKCESRHYPSHRRPIEPEREYSDSFRLTGSGKVNQLPSGFTPLRIQKFSGKRSPFFTIPGCFQEKTRIQKQKNNFFQPEAEGVRPNDTESVEISERSEKEPEIAVYTAMSSCYKSYNCYV</sequence>
<dbReference type="Proteomes" id="UP000765509">
    <property type="component" value="Unassembled WGS sequence"/>
</dbReference>
<gene>
    <name evidence="2" type="ORF">O181_014930</name>
</gene>
<feature type="region of interest" description="Disordered" evidence="1">
    <location>
        <begin position="1"/>
        <end position="55"/>
    </location>
</feature>
<name>A0A9Q3C2V0_9BASI</name>
<accession>A0A9Q3C2V0</accession>